<organism evidence="3 4">
    <name type="scientific">Methylobacterium pseudosasicola</name>
    <dbReference type="NCBI Taxonomy" id="582667"/>
    <lineage>
        <taxon>Bacteria</taxon>
        <taxon>Pseudomonadati</taxon>
        <taxon>Pseudomonadota</taxon>
        <taxon>Alphaproteobacteria</taxon>
        <taxon>Hyphomicrobiales</taxon>
        <taxon>Methylobacteriaceae</taxon>
        <taxon>Methylobacterium</taxon>
    </lineage>
</organism>
<dbReference type="STRING" id="582667.SAMN05192568_102656"/>
<feature type="domain" description="TniQ" evidence="2">
    <location>
        <begin position="18"/>
        <end position="91"/>
    </location>
</feature>
<proteinExistence type="predicted"/>
<keyword evidence="4" id="KW-1185">Reference proteome</keyword>
<reference evidence="4" key="1">
    <citation type="submission" date="2016-10" db="EMBL/GenBank/DDBJ databases">
        <authorList>
            <person name="Varghese N."/>
            <person name="Submissions S."/>
        </authorList>
    </citation>
    <scope>NUCLEOTIDE SEQUENCE [LARGE SCALE GENOMIC DNA]</scope>
    <source>
        <strain evidence="4">BL36</strain>
    </source>
</reference>
<feature type="region of interest" description="Disordered" evidence="1">
    <location>
        <begin position="575"/>
        <end position="594"/>
    </location>
</feature>
<dbReference type="InterPro" id="IPR009492">
    <property type="entry name" value="TniQ"/>
</dbReference>
<dbReference type="Pfam" id="PF06527">
    <property type="entry name" value="TniQ"/>
    <property type="match status" value="1"/>
</dbReference>
<accession>A0A1I4PTK4</accession>
<dbReference type="AlphaFoldDB" id="A0A1I4PTK4"/>
<dbReference type="EMBL" id="FOTK01000026">
    <property type="protein sequence ID" value="SFM31098.1"/>
    <property type="molecule type" value="Genomic_DNA"/>
</dbReference>
<protein>
    <submittedName>
        <fullName evidence="3">TniQ protein</fullName>
    </submittedName>
</protein>
<sequence length="594" mass="65571">MVILGGLTKAQAVNLRLSTPRRERNAILTGRGDERLAWRGAHLNFFRFCPHCIADDLVGAPPDVPLAARAWLRRDWIVDQVRTCHVHGVRLMESSRTKGQAVVDFSAIVAGEVLPRLSSLRTDAVEAVPGEFEEWVARRLDGVREPTNWLDGVPLHAAIATCESLGVQTLGPRRVRIRDLDDQEMATASLAGFRIAAAGEASIERFLDRLVVRGHAAGSVGLTNAYGHILAVVERDLDDQGFQRLRDIVRRHAIDNVPLPSGSNVLGEVLIERRIHTSASAAAASKTSPSTLKAIFARTGIAPTAGDPGQPRLTIRVDEFEERLREFGAGLKVDDVVKALGVPKKHLLELVARGHVRTLFGSREINKARHRMARGDLDAFMDRLFEGAVPVGAPTRRQVNLGRACFIASTNIGDLVGLVLDGRLTWKGYLHGSRRYEHLLVDADEVTRVLQGSGPSRHNLTKREIYRTLPGLRREVVEALIRLGQMAVVKEFCPTTRRKLAVVTRESFEAFTARYQSITDICQARFLDPRVVRRRLAAAGCVIAFDETVTTTPIYERTQALDAALVGCPLRGTIRPTRHHEGSPRSRTRKVIPA</sequence>
<evidence type="ECO:0000256" key="1">
    <source>
        <dbReference type="SAM" id="MobiDB-lite"/>
    </source>
</evidence>
<evidence type="ECO:0000313" key="4">
    <source>
        <dbReference type="Proteomes" id="UP000199048"/>
    </source>
</evidence>
<dbReference type="Proteomes" id="UP000199048">
    <property type="component" value="Unassembled WGS sequence"/>
</dbReference>
<evidence type="ECO:0000259" key="2">
    <source>
        <dbReference type="Pfam" id="PF06527"/>
    </source>
</evidence>
<evidence type="ECO:0000313" key="3">
    <source>
        <dbReference type="EMBL" id="SFM31098.1"/>
    </source>
</evidence>
<gene>
    <name evidence="3" type="ORF">SAMN05192568_102656</name>
</gene>
<dbReference type="RefSeq" id="WP_167367789.1">
    <property type="nucleotide sequence ID" value="NZ_FOTK01000026.1"/>
</dbReference>
<name>A0A1I4PTK4_9HYPH</name>